<name>A0A316DP84_9FLAO</name>
<proteinExistence type="predicted"/>
<feature type="domain" description="Rhodanese" evidence="3">
    <location>
        <begin position="168"/>
        <end position="277"/>
    </location>
</feature>
<dbReference type="Pfam" id="PF00581">
    <property type="entry name" value="Rhodanese"/>
    <property type="match status" value="2"/>
</dbReference>
<feature type="domain" description="Rhodanese" evidence="3">
    <location>
        <begin position="48"/>
        <end position="137"/>
    </location>
</feature>
<keyword evidence="5" id="KW-1185">Reference proteome</keyword>
<dbReference type="GO" id="GO:0004792">
    <property type="term" value="F:thiosulfate-cyanide sulfurtransferase activity"/>
    <property type="evidence" value="ECO:0007669"/>
    <property type="project" value="TreeGrafter"/>
</dbReference>
<comment type="caution">
    <text evidence="4">The sequence shown here is derived from an EMBL/GenBank/DDBJ whole genome shotgun (WGS) entry which is preliminary data.</text>
</comment>
<dbReference type="OrthoDB" id="9770030at2"/>
<accession>A0A316DP84</accession>
<gene>
    <name evidence="4" type="ORF">LX78_01184</name>
</gene>
<reference evidence="4 5" key="1">
    <citation type="submission" date="2018-05" db="EMBL/GenBank/DDBJ databases">
        <title>Genomic Encyclopedia of Archaeal and Bacterial Type Strains, Phase II (KMG-II): from individual species to whole genera.</title>
        <authorList>
            <person name="Goeker M."/>
        </authorList>
    </citation>
    <scope>NUCLEOTIDE SEQUENCE [LARGE SCALE GENOMIC DNA]</scope>
    <source>
        <strain evidence="4 5">DSM 22637</strain>
    </source>
</reference>
<dbReference type="Gene3D" id="3.40.250.10">
    <property type="entry name" value="Rhodanese-like domain"/>
    <property type="match status" value="2"/>
</dbReference>
<dbReference type="InterPro" id="IPR001763">
    <property type="entry name" value="Rhodanese-like_dom"/>
</dbReference>
<dbReference type="RefSeq" id="WP_109681710.1">
    <property type="nucleotide sequence ID" value="NZ_QGGP01000002.1"/>
</dbReference>
<dbReference type="AlphaFoldDB" id="A0A316DP84"/>
<dbReference type="EMBL" id="QGGP01000002">
    <property type="protein sequence ID" value="PWK19834.1"/>
    <property type="molecule type" value="Genomic_DNA"/>
</dbReference>
<dbReference type="CDD" id="cd01449">
    <property type="entry name" value="TST_Repeat_2"/>
    <property type="match status" value="1"/>
</dbReference>
<dbReference type="InterPro" id="IPR036873">
    <property type="entry name" value="Rhodanese-like_dom_sf"/>
</dbReference>
<keyword evidence="1 4" id="KW-0808">Transferase</keyword>
<dbReference type="SUPFAM" id="SSF52821">
    <property type="entry name" value="Rhodanese/Cell cycle control phosphatase"/>
    <property type="match status" value="2"/>
</dbReference>
<dbReference type="PANTHER" id="PTHR11364">
    <property type="entry name" value="THIOSULFATE SULFERTANSFERASE"/>
    <property type="match status" value="1"/>
</dbReference>
<evidence type="ECO:0000256" key="1">
    <source>
        <dbReference type="ARBA" id="ARBA00022679"/>
    </source>
</evidence>
<evidence type="ECO:0000313" key="4">
    <source>
        <dbReference type="EMBL" id="PWK19834.1"/>
    </source>
</evidence>
<evidence type="ECO:0000259" key="3">
    <source>
        <dbReference type="PROSITE" id="PS50206"/>
    </source>
</evidence>
<evidence type="ECO:0000313" key="5">
    <source>
        <dbReference type="Proteomes" id="UP000245430"/>
    </source>
</evidence>
<keyword evidence="2" id="KW-0677">Repeat</keyword>
<dbReference type="PANTHER" id="PTHR11364:SF27">
    <property type="entry name" value="SULFURTRANSFERASE"/>
    <property type="match status" value="1"/>
</dbReference>
<evidence type="ECO:0000256" key="2">
    <source>
        <dbReference type="ARBA" id="ARBA00022737"/>
    </source>
</evidence>
<dbReference type="SMART" id="SM00450">
    <property type="entry name" value="RHOD"/>
    <property type="match status" value="2"/>
</dbReference>
<dbReference type="CDD" id="cd01448">
    <property type="entry name" value="TST_Repeat_1"/>
    <property type="match status" value="1"/>
</dbReference>
<dbReference type="InterPro" id="IPR045078">
    <property type="entry name" value="TST/MPST-like"/>
</dbReference>
<organism evidence="4 5">
    <name type="scientific">Xanthomarina spongicola</name>
    <dbReference type="NCBI Taxonomy" id="570520"/>
    <lineage>
        <taxon>Bacteria</taxon>
        <taxon>Pseudomonadati</taxon>
        <taxon>Bacteroidota</taxon>
        <taxon>Flavobacteriia</taxon>
        <taxon>Flavobacteriales</taxon>
        <taxon>Flavobacteriaceae</taxon>
        <taxon>Xanthomarina</taxon>
    </lineage>
</organism>
<sequence>MNSELIISSPIVSVEWLQKHLSHPNVIILNATIPKVTGNDTDLNKNQIPSARFFDLKKKFSDVSAPFPTTFPTEIQFENEAQALGINKNSAIVVYDEKGIYSSPRAWWLFKAFGFNNVAVLNGGFPVWEKANYKTEIKQDNNGKKGNFKASLQPKYMKFFNDVINASQNRNQLILDARSEARFKSLEAEPRVGLRSGNMPNSENLPFENLINNQGLLKSEAELKKLFLPLAKTNQDIIFSCGSGITACVLALGAELVGYKNLSVYDGSWTEWGSLTTDSN</sequence>
<dbReference type="PROSITE" id="PS50206">
    <property type="entry name" value="RHODANESE_3"/>
    <property type="match status" value="2"/>
</dbReference>
<keyword evidence="4" id="KW-0670">Pyruvate</keyword>
<protein>
    <submittedName>
        <fullName evidence="4">Thiosulfate/3-mercaptopyruvate sulfurtransferase</fullName>
    </submittedName>
</protein>
<dbReference type="Proteomes" id="UP000245430">
    <property type="component" value="Unassembled WGS sequence"/>
</dbReference>